<evidence type="ECO:0000256" key="1">
    <source>
        <dbReference type="SAM" id="MobiDB-lite"/>
    </source>
</evidence>
<reference evidence="3" key="1">
    <citation type="journal article" date="2020" name="Nat. Commun.">
        <title>Genome sequence of the cluster root forming white lupin.</title>
        <authorList>
            <person name="Hufnagel B."/>
            <person name="Marques A."/>
            <person name="Soriano A."/>
            <person name="Marques L."/>
            <person name="Divol F."/>
            <person name="Doumas P."/>
            <person name="Sallet E."/>
            <person name="Mancinotti D."/>
            <person name="Carrere S."/>
            <person name="Marande W."/>
            <person name="Arribat S."/>
            <person name="Keller J."/>
            <person name="Huneau C."/>
            <person name="Blein T."/>
            <person name="Aime D."/>
            <person name="Laguerre M."/>
            <person name="Taylor J."/>
            <person name="Schubert V."/>
            <person name="Nelson M."/>
            <person name="Geu-Flores F."/>
            <person name="Crespi M."/>
            <person name="Gallardo-Guerrero K."/>
            <person name="Delaux P.-M."/>
            <person name="Salse J."/>
            <person name="Berges H."/>
            <person name="Guyot R."/>
            <person name="Gouzy J."/>
            <person name="Peret B."/>
        </authorList>
    </citation>
    <scope>NUCLEOTIDE SEQUENCE [LARGE SCALE GENOMIC DNA]</scope>
    <source>
        <strain evidence="3">cv. Amiga</strain>
    </source>
</reference>
<gene>
    <name evidence="2" type="ORF">Lalb_Chr07g0192621</name>
</gene>
<feature type="region of interest" description="Disordered" evidence="1">
    <location>
        <begin position="50"/>
        <end position="70"/>
    </location>
</feature>
<keyword evidence="3" id="KW-1185">Reference proteome</keyword>
<accession>A0A6A4QBJ5</accession>
<dbReference type="Proteomes" id="UP000447434">
    <property type="component" value="Chromosome 7"/>
</dbReference>
<dbReference type="AlphaFoldDB" id="A0A6A4QBJ5"/>
<comment type="caution">
    <text evidence="2">The sequence shown here is derived from an EMBL/GenBank/DDBJ whole genome shotgun (WGS) entry which is preliminary data.</text>
</comment>
<evidence type="ECO:0000313" key="3">
    <source>
        <dbReference type="Proteomes" id="UP000447434"/>
    </source>
</evidence>
<sequence length="70" mass="7212">MGKSEGVTRLPLILHKTQSLMSLLLLSSLLPLSLLFSFVSGTASAISACTGRGGSEAKDHGTKGDMAHQG</sequence>
<evidence type="ECO:0000313" key="2">
    <source>
        <dbReference type="EMBL" id="KAE9610963.1"/>
    </source>
</evidence>
<feature type="compositionally biased region" description="Basic and acidic residues" evidence="1">
    <location>
        <begin position="55"/>
        <end position="70"/>
    </location>
</feature>
<dbReference type="EMBL" id="WOCE01000007">
    <property type="protein sequence ID" value="KAE9610963.1"/>
    <property type="molecule type" value="Genomic_DNA"/>
</dbReference>
<name>A0A6A4QBJ5_LUPAL</name>
<protein>
    <submittedName>
        <fullName evidence="2">Uncharacterized protein</fullName>
    </submittedName>
</protein>
<proteinExistence type="predicted"/>
<organism evidence="2 3">
    <name type="scientific">Lupinus albus</name>
    <name type="common">White lupine</name>
    <name type="synonym">Lupinus termis</name>
    <dbReference type="NCBI Taxonomy" id="3870"/>
    <lineage>
        <taxon>Eukaryota</taxon>
        <taxon>Viridiplantae</taxon>
        <taxon>Streptophyta</taxon>
        <taxon>Embryophyta</taxon>
        <taxon>Tracheophyta</taxon>
        <taxon>Spermatophyta</taxon>
        <taxon>Magnoliopsida</taxon>
        <taxon>eudicotyledons</taxon>
        <taxon>Gunneridae</taxon>
        <taxon>Pentapetalae</taxon>
        <taxon>rosids</taxon>
        <taxon>fabids</taxon>
        <taxon>Fabales</taxon>
        <taxon>Fabaceae</taxon>
        <taxon>Papilionoideae</taxon>
        <taxon>50 kb inversion clade</taxon>
        <taxon>genistoids sensu lato</taxon>
        <taxon>core genistoids</taxon>
        <taxon>Genisteae</taxon>
        <taxon>Lupinus</taxon>
    </lineage>
</organism>